<accession>A0A403SY72</accession>
<gene>
    <name evidence="3" type="ORF">D9O31_07785</name>
</gene>
<dbReference type="AlphaFoldDB" id="A0A403SY72"/>
<feature type="compositionally biased region" description="Acidic residues" evidence="1">
    <location>
        <begin position="132"/>
        <end position="147"/>
    </location>
</feature>
<organism evidence="3">
    <name type="scientific">Salmonella enterica</name>
    <name type="common">Salmonella choleraesuis</name>
    <dbReference type="NCBI Taxonomy" id="28901"/>
    <lineage>
        <taxon>Bacteria</taxon>
        <taxon>Pseudomonadati</taxon>
        <taxon>Pseudomonadota</taxon>
        <taxon>Gammaproteobacteria</taxon>
        <taxon>Enterobacterales</taxon>
        <taxon>Enterobacteriaceae</taxon>
        <taxon>Salmonella</taxon>
    </lineage>
</organism>
<dbReference type="EMBL" id="RWAH01000005">
    <property type="protein sequence ID" value="MMS76485.1"/>
    <property type="molecule type" value="Genomic_DNA"/>
</dbReference>
<evidence type="ECO:0000259" key="2">
    <source>
        <dbReference type="Pfam" id="PF06894"/>
    </source>
</evidence>
<name>A0A403SY72_SALER</name>
<feature type="domain" description="Tail assembly protein G" evidence="2">
    <location>
        <begin position="1"/>
        <end position="134"/>
    </location>
</feature>
<evidence type="ECO:0000313" key="3">
    <source>
        <dbReference type="EMBL" id="MMS76485.1"/>
    </source>
</evidence>
<comment type="caution">
    <text evidence="3">The sequence shown here is derived from an EMBL/GenBank/DDBJ whole genome shotgun (WGS) entry which is preliminary data.</text>
</comment>
<dbReference type="Proteomes" id="UP000839526">
    <property type="component" value="Unassembled WGS sequence"/>
</dbReference>
<proteinExistence type="predicted"/>
<feature type="region of interest" description="Disordered" evidence="1">
    <location>
        <begin position="124"/>
        <end position="147"/>
    </location>
</feature>
<sequence>MFLKSEEFSYGGESVMLYELSALQRVEYLEFIQKSTAEYDALPEDATKEVRSVAYLKMGVVINAWLVSRSIFNGENASTAVSTGSGKDSGGQGVEELHKIMSEQWSYEALGKGADVVLALSGMNFSGKDGDTDGDEKGEEEVLPEKS</sequence>
<protein>
    <submittedName>
        <fullName evidence="3">Phage minor tail protein G</fullName>
    </submittedName>
</protein>
<evidence type="ECO:0000256" key="1">
    <source>
        <dbReference type="SAM" id="MobiDB-lite"/>
    </source>
</evidence>
<dbReference type="NCBIfam" id="TIGR01674">
    <property type="entry name" value="phage_lambda_G"/>
    <property type="match status" value="1"/>
</dbReference>
<dbReference type="Pfam" id="PF06894">
    <property type="entry name" value="Phage_TAC_2"/>
    <property type="match status" value="1"/>
</dbReference>
<reference evidence="3" key="1">
    <citation type="submission" date="2018-10" db="EMBL/GenBank/DDBJ databases">
        <authorList>
            <consortium name="PulseNet: The National Subtyping Network for Foodborne Disease Surveillance"/>
            <person name="Tarr C.L."/>
            <person name="Trees E."/>
            <person name="Katz L.S."/>
            <person name="Carleton-Romer H.A."/>
            <person name="Stroika S."/>
            <person name="Kucerova Z."/>
            <person name="Roache K.F."/>
            <person name="Sabol A.L."/>
            <person name="Besser J."/>
            <person name="Gerner-Smidt P."/>
        </authorList>
    </citation>
    <scope>NUCLEOTIDE SEQUENCE [LARGE SCALE GENOMIC DNA]</scope>
    <source>
        <strain evidence="3">PNUSAS052121</strain>
    </source>
</reference>
<dbReference type="InterPro" id="IPR010027">
    <property type="entry name" value="Tail_assembly_G"/>
</dbReference>